<dbReference type="InterPro" id="IPR002816">
    <property type="entry name" value="TraB/PrgY/GumN_fam"/>
</dbReference>
<dbReference type="OrthoDB" id="9806326at2"/>
<protein>
    <submittedName>
        <fullName evidence="2">TraB/GumN family protein</fullName>
    </submittedName>
</protein>
<dbReference type="CDD" id="cd14789">
    <property type="entry name" value="Tiki"/>
    <property type="match status" value="1"/>
</dbReference>
<keyword evidence="1" id="KW-0732">Signal</keyword>
<accession>A0A5S3P8U2</accession>
<keyword evidence="3" id="KW-1185">Reference proteome</keyword>
<evidence type="ECO:0000256" key="1">
    <source>
        <dbReference type="SAM" id="SignalP"/>
    </source>
</evidence>
<evidence type="ECO:0000313" key="2">
    <source>
        <dbReference type="EMBL" id="TMM49856.1"/>
    </source>
</evidence>
<dbReference type="PANTHER" id="PTHR40590:SF1">
    <property type="entry name" value="CYTOPLASMIC PROTEIN"/>
    <property type="match status" value="1"/>
</dbReference>
<comment type="caution">
    <text evidence="2">The sequence shown here is derived from an EMBL/GenBank/DDBJ whole genome shotgun (WGS) entry which is preliminary data.</text>
</comment>
<reference evidence="2 3" key="1">
    <citation type="submission" date="2019-05" db="EMBL/GenBank/DDBJ databases">
        <title>Erythrobacter marisflavi sp. nov., isolated from isolated from water of an estuary environment.</title>
        <authorList>
            <person name="Yoon J.-H."/>
        </authorList>
    </citation>
    <scope>NUCLEOTIDE SEQUENCE [LARGE SCALE GENOMIC DNA]</scope>
    <source>
        <strain evidence="2 3">KEM-5</strain>
    </source>
</reference>
<gene>
    <name evidence="2" type="ORF">FEV51_01260</name>
</gene>
<dbReference type="InterPro" id="IPR047111">
    <property type="entry name" value="YbaP-like"/>
</dbReference>
<feature type="chain" id="PRO_5024373989" evidence="1">
    <location>
        <begin position="20"/>
        <end position="298"/>
    </location>
</feature>
<organism evidence="2 3">
    <name type="scientific">Qipengyuania marisflavi</name>
    <dbReference type="NCBI Taxonomy" id="2486356"/>
    <lineage>
        <taxon>Bacteria</taxon>
        <taxon>Pseudomonadati</taxon>
        <taxon>Pseudomonadota</taxon>
        <taxon>Alphaproteobacteria</taxon>
        <taxon>Sphingomonadales</taxon>
        <taxon>Erythrobacteraceae</taxon>
        <taxon>Qipengyuania</taxon>
    </lineage>
</organism>
<dbReference type="PROSITE" id="PS51257">
    <property type="entry name" value="PROKAR_LIPOPROTEIN"/>
    <property type="match status" value="1"/>
</dbReference>
<name>A0A5S3P8U2_9SPHN</name>
<dbReference type="Pfam" id="PF01963">
    <property type="entry name" value="TraB_PrgY_gumN"/>
    <property type="match status" value="1"/>
</dbReference>
<dbReference type="EMBL" id="VCAO01000001">
    <property type="protein sequence ID" value="TMM49856.1"/>
    <property type="molecule type" value="Genomic_DNA"/>
</dbReference>
<dbReference type="AlphaFoldDB" id="A0A5S3P8U2"/>
<sequence>MTGAMKRLLLPLFAAFALTACGTQQDTALPADTEQAPALWAINGPDGAVEGWLFGTIHALPDDFAWRTPMLDSTLKSADMLVVEVAALDDGAALSQLFEDMAFDRPAGPIIDRIDPQYRDEFDALLVKAKVRRSYFDPMESWAAALALAQVAQSAKSANGVDRALLTSFKGREVVELEGAKAQLAIFDSLPEKEQRDLLNAVLDETASYEDEIGELARTWQTGDTAKLGELTKRGILADKELKQVLLVQRNQAWAAQIENLLSASQRPFVAVGAGHLLGPEGLPKLLEQRGYTVERVE</sequence>
<dbReference type="Proteomes" id="UP000309668">
    <property type="component" value="Unassembled WGS sequence"/>
</dbReference>
<proteinExistence type="predicted"/>
<dbReference type="PANTHER" id="PTHR40590">
    <property type="entry name" value="CYTOPLASMIC PROTEIN-RELATED"/>
    <property type="match status" value="1"/>
</dbReference>
<evidence type="ECO:0000313" key="3">
    <source>
        <dbReference type="Proteomes" id="UP000309668"/>
    </source>
</evidence>
<feature type="signal peptide" evidence="1">
    <location>
        <begin position="1"/>
        <end position="19"/>
    </location>
</feature>